<proteinExistence type="predicted"/>
<gene>
    <name evidence="1" type="ORF">THTE_3728</name>
</gene>
<dbReference type="KEGG" id="ttf:THTE_3728"/>
<accession>A0A286RK40</accession>
<evidence type="ECO:0000313" key="1">
    <source>
        <dbReference type="EMBL" id="ASV76329.1"/>
    </source>
</evidence>
<sequence length="46" mass="5246">MKRIEARAICKVLRKWAWNSHRVLTLEQQNSGCNGLLGQQLGVIPE</sequence>
<dbReference type="AlphaFoldDB" id="A0A286RK40"/>
<evidence type="ECO:0000313" key="2">
    <source>
        <dbReference type="Proteomes" id="UP000215086"/>
    </source>
</evidence>
<dbReference type="Proteomes" id="UP000215086">
    <property type="component" value="Chromosome"/>
</dbReference>
<protein>
    <submittedName>
        <fullName evidence="1">Uncharacterized protein</fullName>
    </submittedName>
</protein>
<organism evidence="1 2">
    <name type="scientific">Thermogutta terrifontis</name>
    <dbReference type="NCBI Taxonomy" id="1331910"/>
    <lineage>
        <taxon>Bacteria</taxon>
        <taxon>Pseudomonadati</taxon>
        <taxon>Planctomycetota</taxon>
        <taxon>Planctomycetia</taxon>
        <taxon>Pirellulales</taxon>
        <taxon>Thermoguttaceae</taxon>
        <taxon>Thermogutta</taxon>
    </lineage>
</organism>
<keyword evidence="2" id="KW-1185">Reference proteome</keyword>
<name>A0A286RK40_9BACT</name>
<reference evidence="1 2" key="1">
    <citation type="journal article" name="Front. Microbiol.">
        <title>Sugar Metabolism of the First Thermophilic Planctomycete Thermogutta terrifontis: Comparative Genomic and Transcriptomic Approaches.</title>
        <authorList>
            <person name="Elcheninov A.G."/>
            <person name="Menzel P."/>
            <person name="Gudbergsdottir S.R."/>
            <person name="Slesarev A.I."/>
            <person name="Kadnikov V.V."/>
            <person name="Krogh A."/>
            <person name="Bonch-Osmolovskaya E.A."/>
            <person name="Peng X."/>
            <person name="Kublanov I.V."/>
        </authorList>
    </citation>
    <scope>NUCLEOTIDE SEQUENCE [LARGE SCALE GENOMIC DNA]</scope>
    <source>
        <strain evidence="1 2">R1</strain>
    </source>
</reference>
<dbReference type="EMBL" id="CP018477">
    <property type="protein sequence ID" value="ASV76329.1"/>
    <property type="molecule type" value="Genomic_DNA"/>
</dbReference>